<accession>A0ABQ3CV68</accession>
<name>A0ABQ3CV68_9RHOB</name>
<organism evidence="2 3">
    <name type="scientific">Paramylibacter ulvae</name>
    <dbReference type="NCBI Taxonomy" id="1651968"/>
    <lineage>
        <taxon>Bacteria</taxon>
        <taxon>Pseudomonadati</taxon>
        <taxon>Pseudomonadota</taxon>
        <taxon>Alphaproteobacteria</taxon>
        <taxon>Rhodobacterales</taxon>
        <taxon>Paracoccaceae</taxon>
        <taxon>Paramylibacter</taxon>
    </lineage>
</organism>
<keyword evidence="1" id="KW-0812">Transmembrane</keyword>
<dbReference type="EMBL" id="BMZF01000001">
    <property type="protein sequence ID" value="GHA44772.1"/>
    <property type="molecule type" value="Genomic_DNA"/>
</dbReference>
<feature type="transmembrane region" description="Helical" evidence="1">
    <location>
        <begin position="155"/>
        <end position="171"/>
    </location>
</feature>
<keyword evidence="2" id="KW-0548">Nucleotidyltransferase</keyword>
<proteinExistence type="predicted"/>
<dbReference type="Pfam" id="PF01148">
    <property type="entry name" value="CTP_transf_1"/>
    <property type="match status" value="1"/>
</dbReference>
<dbReference type="PANTHER" id="PTHR43535">
    <property type="entry name" value="PHOSPHATIDATE CYTIDYLYLTRANSFERASE"/>
    <property type="match status" value="1"/>
</dbReference>
<evidence type="ECO:0000256" key="1">
    <source>
        <dbReference type="SAM" id="Phobius"/>
    </source>
</evidence>
<dbReference type="GO" id="GO:0016779">
    <property type="term" value="F:nucleotidyltransferase activity"/>
    <property type="evidence" value="ECO:0007669"/>
    <property type="project" value="UniProtKB-KW"/>
</dbReference>
<dbReference type="Proteomes" id="UP000634455">
    <property type="component" value="Unassembled WGS sequence"/>
</dbReference>
<feature type="transmembrane region" description="Helical" evidence="1">
    <location>
        <begin position="96"/>
        <end position="115"/>
    </location>
</feature>
<dbReference type="PANTHER" id="PTHR43535:SF1">
    <property type="entry name" value="PHOSPHATIDATE CYTIDYLYLTRANSFERASE"/>
    <property type="match status" value="1"/>
</dbReference>
<feature type="transmembrane region" description="Helical" evidence="1">
    <location>
        <begin position="183"/>
        <end position="203"/>
    </location>
</feature>
<feature type="transmembrane region" description="Helical" evidence="1">
    <location>
        <begin position="49"/>
        <end position="75"/>
    </location>
</feature>
<evidence type="ECO:0000313" key="3">
    <source>
        <dbReference type="Proteomes" id="UP000634455"/>
    </source>
</evidence>
<evidence type="ECO:0000313" key="2">
    <source>
        <dbReference type="EMBL" id="GHA44772.1"/>
    </source>
</evidence>
<protein>
    <submittedName>
        <fullName evidence="2">Phosphatidate cytidylyltransferase</fullName>
    </submittedName>
</protein>
<keyword evidence="1" id="KW-0472">Membrane</keyword>
<sequence>MSEQPDLIYLLLMAGAALIAATVVGHYLMTRQPDGKHSQIIDTFNAYILSWWGVTGMIALASLGGRTGLIVLFAFCSFAAMREFMTLTTKNRDDHWVLAAGFFAILPVQYILLGYAQHGMFAIFIPVYAFLFLPMLAAIKGNAENFLVRVSETQWAMMITVYCASHIPALLDLEIAGFSGRNVLLIAFLMVVVQAGDLCHFLWAKMYGRTKMAPNLEKSKTWEGFVGGIASATLIGAFLWWLTPFEIWQATLLAMVISLIGFCGGMVMATIKIDRGVKDWGDLIPGHGGFIDRFGSVVFAAPVFYHLVRYFFANY</sequence>
<comment type="caution">
    <text evidence="2">The sequence shown here is derived from an EMBL/GenBank/DDBJ whole genome shotgun (WGS) entry which is preliminary data.</text>
</comment>
<gene>
    <name evidence="2" type="ORF">GCM10008927_07060</name>
</gene>
<keyword evidence="2" id="KW-0808">Transferase</keyword>
<feature type="transmembrane region" description="Helical" evidence="1">
    <location>
        <begin position="7"/>
        <end position="29"/>
    </location>
</feature>
<keyword evidence="1" id="KW-1133">Transmembrane helix</keyword>
<feature type="transmembrane region" description="Helical" evidence="1">
    <location>
        <begin position="224"/>
        <end position="241"/>
    </location>
</feature>
<reference evidence="3" key="1">
    <citation type="journal article" date="2019" name="Int. J. Syst. Evol. Microbiol.">
        <title>The Global Catalogue of Microorganisms (GCM) 10K type strain sequencing project: providing services to taxonomists for standard genome sequencing and annotation.</title>
        <authorList>
            <consortium name="The Broad Institute Genomics Platform"/>
            <consortium name="The Broad Institute Genome Sequencing Center for Infectious Disease"/>
            <person name="Wu L."/>
            <person name="Ma J."/>
        </authorList>
    </citation>
    <scope>NUCLEOTIDE SEQUENCE [LARGE SCALE GENOMIC DNA]</scope>
    <source>
        <strain evidence="3">KCTC 32465</strain>
    </source>
</reference>
<dbReference type="RefSeq" id="WP_189639164.1">
    <property type="nucleotide sequence ID" value="NZ_BMZF01000001.1"/>
</dbReference>
<feature type="transmembrane region" description="Helical" evidence="1">
    <location>
        <begin position="247"/>
        <end position="269"/>
    </location>
</feature>
<keyword evidence="3" id="KW-1185">Reference proteome</keyword>
<feature type="transmembrane region" description="Helical" evidence="1">
    <location>
        <begin position="121"/>
        <end position="143"/>
    </location>
</feature>